<dbReference type="RefSeq" id="WP_086350909.1">
    <property type="nucleotide sequence ID" value="NZ_CP147247.1"/>
</dbReference>
<gene>
    <name evidence="3" type="ORF">A5888_003116</name>
    <name evidence="2" type="ORF">A5888_003932</name>
</gene>
<reference evidence="2" key="1">
    <citation type="submission" date="2017-05" db="EMBL/GenBank/DDBJ databases">
        <title>The Genome Sequence of Enterococcus sp. 9E7_DIV0242.</title>
        <authorList>
            <consortium name="The Broad Institute Genomics Platform"/>
            <consortium name="The Broad Institute Genomic Center for Infectious Diseases"/>
            <person name="Earl A."/>
            <person name="Manson A."/>
            <person name="Schwartman J."/>
            <person name="Gilmore M."/>
            <person name="Abouelleil A."/>
            <person name="Cao P."/>
            <person name="Chapman S."/>
            <person name="Cusick C."/>
            <person name="Shea T."/>
            <person name="Young S."/>
            <person name="Neafsey D."/>
            <person name="Nusbaum C."/>
            <person name="Birren B."/>
        </authorList>
    </citation>
    <scope>NUCLEOTIDE SEQUENCE [LARGE SCALE GENOMIC DNA]</scope>
    <source>
        <strain evidence="2">9E7_DIV0242</strain>
    </source>
</reference>
<dbReference type="OrthoDB" id="9798161at2"/>
<feature type="domain" description="Transposase IS200-like" evidence="1">
    <location>
        <begin position="12"/>
        <end position="130"/>
    </location>
</feature>
<evidence type="ECO:0000313" key="3">
    <source>
        <dbReference type="EMBL" id="WYJ91348.1"/>
    </source>
</evidence>
<protein>
    <submittedName>
        <fullName evidence="2">Transposase</fullName>
    </submittedName>
</protein>
<dbReference type="PANTHER" id="PTHR33360">
    <property type="entry name" value="TRANSPOSASE FOR INSERTION SEQUENCE ELEMENT IS200"/>
    <property type="match status" value="1"/>
</dbReference>
<dbReference type="InterPro" id="IPR036515">
    <property type="entry name" value="Transposase_17_sf"/>
</dbReference>
<evidence type="ECO:0000313" key="2">
    <source>
        <dbReference type="EMBL" id="OTP10634.1"/>
    </source>
</evidence>
<dbReference type="InterPro" id="IPR002686">
    <property type="entry name" value="Transposase_17"/>
</dbReference>
<dbReference type="SUPFAM" id="SSF143422">
    <property type="entry name" value="Transposase IS200-like"/>
    <property type="match status" value="1"/>
</dbReference>
<dbReference type="GO" id="GO:0004803">
    <property type="term" value="F:transposase activity"/>
    <property type="evidence" value="ECO:0007669"/>
    <property type="project" value="InterPro"/>
</dbReference>
<accession>A0A242JZH0</accession>
<dbReference type="PANTHER" id="PTHR33360:SF2">
    <property type="entry name" value="TRANSPOSASE FOR INSERTION SEQUENCE ELEMENT IS200"/>
    <property type="match status" value="1"/>
</dbReference>
<reference evidence="3" key="2">
    <citation type="submission" date="2017-05" db="EMBL/GenBank/DDBJ databases">
        <authorList>
            <consortium name="The Broad Institute Genomics Platform"/>
            <consortium name="The Broad Institute Genomic Center for Infectious Diseases"/>
            <person name="Earl A."/>
            <person name="Manson A."/>
            <person name="Schwartman J."/>
            <person name="Gilmore M."/>
            <person name="Abouelleil A."/>
            <person name="Cao P."/>
            <person name="Chapman S."/>
            <person name="Cusick C."/>
            <person name="Shea T."/>
            <person name="Young S."/>
            <person name="Neafsey D."/>
            <person name="Nusbaum C."/>
            <person name="Birren B."/>
        </authorList>
    </citation>
    <scope>NUCLEOTIDE SEQUENCE</scope>
    <source>
        <strain evidence="3">9E7_DIV0242</strain>
    </source>
</reference>
<dbReference type="Gene3D" id="3.30.70.1290">
    <property type="entry name" value="Transposase IS200-like"/>
    <property type="match status" value="1"/>
</dbReference>
<dbReference type="GO" id="GO:0006313">
    <property type="term" value="P:DNA transposition"/>
    <property type="evidence" value="ECO:0007669"/>
    <property type="project" value="InterPro"/>
</dbReference>
<keyword evidence="4" id="KW-1185">Reference proteome</keyword>
<dbReference type="AlphaFoldDB" id="A0A242JZH0"/>
<reference evidence="3" key="3">
    <citation type="submission" date="2024-03" db="EMBL/GenBank/DDBJ databases">
        <title>The Genome Sequence of Enterococcus sp. DIV0242b.</title>
        <authorList>
            <consortium name="The Broad Institute Genomics Platform"/>
            <consortium name="The Broad Institute Microbial Omics Core"/>
            <consortium name="The Broad Institute Genomic Center for Infectious Diseases"/>
            <person name="Earl A."/>
            <person name="Manson A."/>
            <person name="Gilmore M."/>
            <person name="Schwartman J."/>
            <person name="Shea T."/>
            <person name="Abouelleil A."/>
            <person name="Cao P."/>
            <person name="Chapman S."/>
            <person name="Cusick C."/>
            <person name="Young S."/>
            <person name="Neafsey D."/>
            <person name="Nusbaum C."/>
            <person name="Birren B."/>
        </authorList>
    </citation>
    <scope>NUCLEOTIDE SEQUENCE</scope>
    <source>
        <strain evidence="3">9E7_DIV0242</strain>
    </source>
</reference>
<name>A0A242JZH0_9ENTE</name>
<proteinExistence type="predicted"/>
<evidence type="ECO:0000259" key="1">
    <source>
        <dbReference type="SMART" id="SM01321"/>
    </source>
</evidence>
<dbReference type="EMBL" id="CP147247">
    <property type="protein sequence ID" value="WYJ91348.1"/>
    <property type="molecule type" value="Genomic_DNA"/>
</dbReference>
<dbReference type="Proteomes" id="UP000195141">
    <property type="component" value="Chromosome"/>
</dbReference>
<dbReference type="SMART" id="SM01321">
    <property type="entry name" value="Y1_Tnp"/>
    <property type="match status" value="1"/>
</dbReference>
<dbReference type="NCBIfam" id="NF033573">
    <property type="entry name" value="transpos_IS200"/>
    <property type="match status" value="1"/>
</dbReference>
<dbReference type="EMBL" id="NGMM01000008">
    <property type="protein sequence ID" value="OTP10634.1"/>
    <property type="molecule type" value="Genomic_DNA"/>
</dbReference>
<dbReference type="GO" id="GO:0003677">
    <property type="term" value="F:DNA binding"/>
    <property type="evidence" value="ECO:0007669"/>
    <property type="project" value="InterPro"/>
</dbReference>
<sequence>MSNDDKSSAHTRWNCKYHIVFTPKYRRKVIYGKLRQDIGEILRKLCEIKEVEIIEAHAMPVHIHMLVRIPPKLSVSAFMDFLKGRSAVIIHERHANLKYNYGNRLFWSKGYYVSTVGLNQKIIAKYIREQKAENRVRDSGWLLTIIKCANFIIKLAT</sequence>
<evidence type="ECO:0000313" key="4">
    <source>
        <dbReference type="Proteomes" id="UP000195141"/>
    </source>
</evidence>
<organism evidence="2">
    <name type="scientific">Candidatus Enterococcus clewellii</name>
    <dbReference type="NCBI Taxonomy" id="1834193"/>
    <lineage>
        <taxon>Bacteria</taxon>
        <taxon>Bacillati</taxon>
        <taxon>Bacillota</taxon>
        <taxon>Bacilli</taxon>
        <taxon>Lactobacillales</taxon>
        <taxon>Enterococcaceae</taxon>
        <taxon>Enterococcus</taxon>
    </lineage>
</organism>
<dbReference type="Pfam" id="PF01797">
    <property type="entry name" value="Y1_Tnp"/>
    <property type="match status" value="1"/>
</dbReference>